<protein>
    <submittedName>
        <fullName evidence="1">Uncharacterized protein</fullName>
    </submittedName>
</protein>
<dbReference type="AlphaFoldDB" id="A0A1R3KJ61"/>
<proteinExistence type="predicted"/>
<evidence type="ECO:0000313" key="2">
    <source>
        <dbReference type="Proteomes" id="UP000187203"/>
    </source>
</evidence>
<gene>
    <name evidence="1" type="ORF">COLO4_07615</name>
</gene>
<dbReference type="EMBL" id="AWUE01013403">
    <property type="protein sequence ID" value="OMP07117.1"/>
    <property type="molecule type" value="Genomic_DNA"/>
</dbReference>
<reference evidence="2" key="1">
    <citation type="submission" date="2013-09" db="EMBL/GenBank/DDBJ databases">
        <title>Corchorus olitorius genome sequencing.</title>
        <authorList>
            <person name="Alam M."/>
            <person name="Haque M.S."/>
            <person name="Islam M.S."/>
            <person name="Emdad E.M."/>
            <person name="Islam M.M."/>
            <person name="Ahmed B."/>
            <person name="Halim A."/>
            <person name="Hossen Q.M.M."/>
            <person name="Hossain M.Z."/>
            <person name="Ahmed R."/>
            <person name="Khan M.M."/>
            <person name="Islam R."/>
            <person name="Rashid M.M."/>
            <person name="Khan S.A."/>
            <person name="Rahman M.S."/>
            <person name="Alam M."/>
            <person name="Yahiya A.S."/>
            <person name="Khan M.S."/>
            <person name="Azam M.S."/>
            <person name="Haque T."/>
            <person name="Lashkar M.Z.H."/>
            <person name="Akhand A.I."/>
            <person name="Morshed G."/>
            <person name="Roy S."/>
            <person name="Uddin K.S."/>
            <person name="Rabeya T."/>
            <person name="Hossain A.S."/>
            <person name="Chowdhury A."/>
            <person name="Snigdha A.R."/>
            <person name="Mortoza M.S."/>
            <person name="Matin S.A."/>
            <person name="Hoque S.M.E."/>
            <person name="Islam M.K."/>
            <person name="Roy D.K."/>
            <person name="Haider R."/>
            <person name="Moosa M.M."/>
            <person name="Elias S.M."/>
            <person name="Hasan A.M."/>
            <person name="Jahan S."/>
            <person name="Shafiuddin M."/>
            <person name="Mahmood N."/>
            <person name="Shommy N.S."/>
        </authorList>
    </citation>
    <scope>NUCLEOTIDE SEQUENCE [LARGE SCALE GENOMIC DNA]</scope>
    <source>
        <strain evidence="2">cv. O-4</strain>
    </source>
</reference>
<sequence>MGILLIGADSQAPPEGTNNGDTSDALCPLGGGSCGDVLNNDYALIFVVSDRKKVHTPPGGQHISGKGAAFQERHLEWMLSDIIKEIVPIGFSHTSIWTVNYQGLTRSFRHGKIYYSSITAQLVNMKQAWNPMGKVASFTPQPKDQYCWLFYTLEIFALVMKWQACLFGMLVLYILSSLIQPIQNPQCS</sequence>
<evidence type="ECO:0000313" key="1">
    <source>
        <dbReference type="EMBL" id="OMP07117.1"/>
    </source>
</evidence>
<keyword evidence="2" id="KW-1185">Reference proteome</keyword>
<accession>A0A1R3KJ61</accession>
<organism evidence="1 2">
    <name type="scientific">Corchorus olitorius</name>
    <dbReference type="NCBI Taxonomy" id="93759"/>
    <lineage>
        <taxon>Eukaryota</taxon>
        <taxon>Viridiplantae</taxon>
        <taxon>Streptophyta</taxon>
        <taxon>Embryophyta</taxon>
        <taxon>Tracheophyta</taxon>
        <taxon>Spermatophyta</taxon>
        <taxon>Magnoliopsida</taxon>
        <taxon>eudicotyledons</taxon>
        <taxon>Gunneridae</taxon>
        <taxon>Pentapetalae</taxon>
        <taxon>rosids</taxon>
        <taxon>malvids</taxon>
        <taxon>Malvales</taxon>
        <taxon>Malvaceae</taxon>
        <taxon>Grewioideae</taxon>
        <taxon>Apeibeae</taxon>
        <taxon>Corchorus</taxon>
    </lineage>
</organism>
<dbReference type="Proteomes" id="UP000187203">
    <property type="component" value="Unassembled WGS sequence"/>
</dbReference>
<name>A0A1R3KJ61_9ROSI</name>
<comment type="caution">
    <text evidence="1">The sequence shown here is derived from an EMBL/GenBank/DDBJ whole genome shotgun (WGS) entry which is preliminary data.</text>
</comment>